<name>A0A6J5ECN5_9BURK</name>
<gene>
    <name evidence="2" type="ORF">LMG29542_04880</name>
</gene>
<dbReference type="AlphaFoldDB" id="A0A6J5ECN5"/>
<feature type="compositionally biased region" description="Basic and acidic residues" evidence="1">
    <location>
        <begin position="102"/>
        <end position="119"/>
    </location>
</feature>
<reference evidence="2 3" key="1">
    <citation type="submission" date="2020-04" db="EMBL/GenBank/DDBJ databases">
        <authorList>
            <person name="De Canck E."/>
        </authorList>
    </citation>
    <scope>NUCLEOTIDE SEQUENCE [LARGE SCALE GENOMIC DNA]</scope>
    <source>
        <strain evidence="2 3">LMG 29542</strain>
    </source>
</reference>
<keyword evidence="3" id="KW-1185">Reference proteome</keyword>
<dbReference type="RefSeq" id="WP_175228985.1">
    <property type="nucleotide sequence ID" value="NZ_CADIKH010000024.1"/>
</dbReference>
<organism evidence="2 3">
    <name type="scientific">Paraburkholderia humisilvae</name>
    <dbReference type="NCBI Taxonomy" id="627669"/>
    <lineage>
        <taxon>Bacteria</taxon>
        <taxon>Pseudomonadati</taxon>
        <taxon>Pseudomonadota</taxon>
        <taxon>Betaproteobacteria</taxon>
        <taxon>Burkholderiales</taxon>
        <taxon>Burkholderiaceae</taxon>
        <taxon>Paraburkholderia</taxon>
    </lineage>
</organism>
<feature type="compositionally biased region" description="Polar residues" evidence="1">
    <location>
        <begin position="39"/>
        <end position="54"/>
    </location>
</feature>
<protein>
    <submittedName>
        <fullName evidence="2">Uncharacterized protein</fullName>
    </submittedName>
</protein>
<dbReference type="EMBL" id="CADIKH010000024">
    <property type="protein sequence ID" value="CAB3764380.1"/>
    <property type="molecule type" value="Genomic_DNA"/>
</dbReference>
<evidence type="ECO:0000313" key="2">
    <source>
        <dbReference type="EMBL" id="CAB3764380.1"/>
    </source>
</evidence>
<feature type="region of interest" description="Disordered" evidence="1">
    <location>
        <begin position="23"/>
        <end position="133"/>
    </location>
</feature>
<sequence>MRAIVKSTLSSLEALQPAKEAKLKPGRQIGQHALARPTVATSNSRLDVLSTMNPRNRPVASTEDARKPSVLSRMIPGASPPAHDRLAQSPFRLNGRLPGRGQFDHQDRARSETDQRQSMKEQQAQQKDMRLSQALEQLNTQLLQMEQKQADAVNDLMHNIAESIEKAAR</sequence>
<accession>A0A6J5ECN5</accession>
<evidence type="ECO:0000256" key="1">
    <source>
        <dbReference type="SAM" id="MobiDB-lite"/>
    </source>
</evidence>
<dbReference type="Proteomes" id="UP000494363">
    <property type="component" value="Unassembled WGS sequence"/>
</dbReference>
<proteinExistence type="predicted"/>
<evidence type="ECO:0000313" key="3">
    <source>
        <dbReference type="Proteomes" id="UP000494363"/>
    </source>
</evidence>